<organism evidence="2 3">
    <name type="scientific">Mesorhizobium delmotii</name>
    <dbReference type="NCBI Taxonomy" id="1631247"/>
    <lineage>
        <taxon>Bacteria</taxon>
        <taxon>Pseudomonadati</taxon>
        <taxon>Pseudomonadota</taxon>
        <taxon>Alphaproteobacteria</taxon>
        <taxon>Hyphomicrobiales</taxon>
        <taxon>Phyllobacteriaceae</taxon>
        <taxon>Mesorhizobium</taxon>
    </lineage>
</organism>
<keyword evidence="3" id="KW-1185">Reference proteome</keyword>
<keyword evidence="2" id="KW-0808">Transferase</keyword>
<dbReference type="Proteomes" id="UP000245698">
    <property type="component" value="Unassembled WGS sequence"/>
</dbReference>
<dbReference type="Gene3D" id="3.40.50.150">
    <property type="entry name" value="Vaccinia Virus protein VP39"/>
    <property type="match status" value="1"/>
</dbReference>
<protein>
    <submittedName>
        <fullName evidence="2">Putative Methyltransferase FkbM family</fullName>
    </submittedName>
</protein>
<dbReference type="PANTHER" id="PTHR34203">
    <property type="entry name" value="METHYLTRANSFERASE, FKBM FAMILY PROTEIN"/>
    <property type="match status" value="1"/>
</dbReference>
<dbReference type="RefSeq" id="WP_123147273.1">
    <property type="nucleotide sequence ID" value="NZ_FUIG01000013.1"/>
</dbReference>
<gene>
    <name evidence="2" type="ORF">BQ8482_111842</name>
</gene>
<proteinExistence type="predicted"/>
<evidence type="ECO:0000313" key="2">
    <source>
        <dbReference type="EMBL" id="SJM29912.1"/>
    </source>
</evidence>
<keyword evidence="2" id="KW-0489">Methyltransferase</keyword>
<evidence type="ECO:0000313" key="3">
    <source>
        <dbReference type="Proteomes" id="UP000245698"/>
    </source>
</evidence>
<reference evidence="3" key="1">
    <citation type="submission" date="2016-12" db="EMBL/GenBank/DDBJ databases">
        <authorList>
            <person name="Brunel B."/>
        </authorList>
    </citation>
    <scope>NUCLEOTIDE SEQUENCE [LARGE SCALE GENOMIC DNA]</scope>
</reference>
<evidence type="ECO:0000259" key="1">
    <source>
        <dbReference type="Pfam" id="PF05050"/>
    </source>
</evidence>
<dbReference type="EMBL" id="FUIG01000013">
    <property type="protein sequence ID" value="SJM29912.1"/>
    <property type="molecule type" value="Genomic_DNA"/>
</dbReference>
<sequence>MDRDLVYDVGMHNGDDTAFYVSQGYRVVAIEADPAQAEAGRKRFAAEIEKGQVHVVEAAIGPSHGQASFWISSNPELNSFDRQNAEMCNNTSHEIQVTCRPMNDILAEFGTPYYLKVDIETADHFCLEALEPNDLPQFVSFEKSRLEDLFFMHNLGYSRFKLIAQEEFRQLSYSPDQANKWSRNLRPLRSRVRRMLGRRAPENVAKKHSAYGSSGPFGDETDGPWRQMKEVAFTWLAFDLGHTGDPDPVWHDWFDVHCAR</sequence>
<dbReference type="AlphaFoldDB" id="A0A2P9AFK9"/>
<dbReference type="InterPro" id="IPR029063">
    <property type="entry name" value="SAM-dependent_MTases_sf"/>
</dbReference>
<dbReference type="PANTHER" id="PTHR34203:SF15">
    <property type="entry name" value="SLL1173 PROTEIN"/>
    <property type="match status" value="1"/>
</dbReference>
<dbReference type="SUPFAM" id="SSF53335">
    <property type="entry name" value="S-adenosyl-L-methionine-dependent methyltransferases"/>
    <property type="match status" value="1"/>
</dbReference>
<feature type="domain" description="Methyltransferase FkbM" evidence="1">
    <location>
        <begin position="8"/>
        <end position="147"/>
    </location>
</feature>
<name>A0A2P9AFK9_9HYPH</name>
<dbReference type="InterPro" id="IPR006342">
    <property type="entry name" value="FkbM_mtfrase"/>
</dbReference>
<accession>A0A2P9AFK9</accession>
<dbReference type="InterPro" id="IPR052514">
    <property type="entry name" value="SAM-dependent_MTase"/>
</dbReference>
<dbReference type="GO" id="GO:0008168">
    <property type="term" value="F:methyltransferase activity"/>
    <property type="evidence" value="ECO:0007669"/>
    <property type="project" value="UniProtKB-KW"/>
</dbReference>
<dbReference type="NCBIfam" id="TIGR01444">
    <property type="entry name" value="fkbM_fam"/>
    <property type="match status" value="1"/>
</dbReference>
<dbReference type="Pfam" id="PF05050">
    <property type="entry name" value="Methyltransf_21"/>
    <property type="match status" value="1"/>
</dbReference>
<dbReference type="GO" id="GO:0032259">
    <property type="term" value="P:methylation"/>
    <property type="evidence" value="ECO:0007669"/>
    <property type="project" value="UniProtKB-KW"/>
</dbReference>